<dbReference type="RefSeq" id="WP_182549050.1">
    <property type="nucleotide sequence ID" value="NZ_JACGXN010000002.1"/>
</dbReference>
<protein>
    <submittedName>
        <fullName evidence="6">DNA-binding transcriptional LysR family regulator</fullName>
    </submittedName>
</protein>
<evidence type="ECO:0000256" key="2">
    <source>
        <dbReference type="ARBA" id="ARBA00023015"/>
    </source>
</evidence>
<dbReference type="InterPro" id="IPR058163">
    <property type="entry name" value="LysR-type_TF_proteobact-type"/>
</dbReference>
<dbReference type="InterPro" id="IPR000847">
    <property type="entry name" value="LysR_HTH_N"/>
</dbReference>
<dbReference type="Gene3D" id="3.40.190.10">
    <property type="entry name" value="Periplasmic binding protein-like II"/>
    <property type="match status" value="2"/>
</dbReference>
<dbReference type="GO" id="GO:0043565">
    <property type="term" value="F:sequence-specific DNA binding"/>
    <property type="evidence" value="ECO:0007669"/>
    <property type="project" value="TreeGrafter"/>
</dbReference>
<dbReference type="PRINTS" id="PR00039">
    <property type="entry name" value="HTHLYSR"/>
</dbReference>
<keyword evidence="3 6" id="KW-0238">DNA-binding</keyword>
<dbReference type="InterPro" id="IPR036388">
    <property type="entry name" value="WH-like_DNA-bd_sf"/>
</dbReference>
<comment type="similarity">
    <text evidence="1">Belongs to the LysR transcriptional regulatory family.</text>
</comment>
<organism evidence="6 7">
    <name type="scientific">Phyllobacterium myrsinacearum</name>
    <dbReference type="NCBI Taxonomy" id="28101"/>
    <lineage>
        <taxon>Bacteria</taxon>
        <taxon>Pseudomonadati</taxon>
        <taxon>Pseudomonadota</taxon>
        <taxon>Alphaproteobacteria</taxon>
        <taxon>Hyphomicrobiales</taxon>
        <taxon>Phyllobacteriaceae</taxon>
        <taxon>Phyllobacterium</taxon>
    </lineage>
</organism>
<keyword evidence="7" id="KW-1185">Reference proteome</keyword>
<accession>A0A839EHH4</accession>
<keyword evidence="2" id="KW-0805">Transcription regulation</keyword>
<dbReference type="Gene3D" id="1.10.10.10">
    <property type="entry name" value="Winged helix-like DNA-binding domain superfamily/Winged helix DNA-binding domain"/>
    <property type="match status" value="1"/>
</dbReference>
<dbReference type="EMBL" id="JACGXN010000002">
    <property type="protein sequence ID" value="MBA8878342.1"/>
    <property type="molecule type" value="Genomic_DNA"/>
</dbReference>
<keyword evidence="4" id="KW-0804">Transcription</keyword>
<dbReference type="GO" id="GO:0003700">
    <property type="term" value="F:DNA-binding transcription factor activity"/>
    <property type="evidence" value="ECO:0007669"/>
    <property type="project" value="InterPro"/>
</dbReference>
<dbReference type="PROSITE" id="PS50931">
    <property type="entry name" value="HTH_LYSR"/>
    <property type="match status" value="1"/>
</dbReference>
<name>A0A839EHH4_9HYPH</name>
<comment type="caution">
    <text evidence="6">The sequence shown here is derived from an EMBL/GenBank/DDBJ whole genome shotgun (WGS) entry which is preliminary data.</text>
</comment>
<dbReference type="SUPFAM" id="SSF53850">
    <property type="entry name" value="Periplasmic binding protein-like II"/>
    <property type="match status" value="1"/>
</dbReference>
<reference evidence="6 7" key="1">
    <citation type="submission" date="2020-07" db="EMBL/GenBank/DDBJ databases">
        <title>Genomic Encyclopedia of Type Strains, Phase IV (KMG-V): Genome sequencing to study the core and pangenomes of soil and plant-associated prokaryotes.</title>
        <authorList>
            <person name="Whitman W."/>
        </authorList>
    </citation>
    <scope>NUCLEOTIDE SEQUENCE [LARGE SCALE GENOMIC DNA]</scope>
    <source>
        <strain evidence="6 7">AN3</strain>
    </source>
</reference>
<feature type="domain" description="HTH lysR-type" evidence="5">
    <location>
        <begin position="6"/>
        <end position="63"/>
    </location>
</feature>
<evidence type="ECO:0000256" key="4">
    <source>
        <dbReference type="ARBA" id="ARBA00023163"/>
    </source>
</evidence>
<dbReference type="PANTHER" id="PTHR30537:SF74">
    <property type="entry name" value="HTH-TYPE TRANSCRIPTIONAL REGULATOR TRPI"/>
    <property type="match status" value="1"/>
</dbReference>
<gene>
    <name evidence="6" type="ORF">FHW16_002054</name>
</gene>
<evidence type="ECO:0000256" key="1">
    <source>
        <dbReference type="ARBA" id="ARBA00009437"/>
    </source>
</evidence>
<dbReference type="Pfam" id="PF00126">
    <property type="entry name" value="HTH_1"/>
    <property type="match status" value="1"/>
</dbReference>
<dbReference type="Pfam" id="PF03466">
    <property type="entry name" value="LysR_substrate"/>
    <property type="match status" value="1"/>
</dbReference>
<dbReference type="AlphaFoldDB" id="A0A839EHH4"/>
<dbReference type="GO" id="GO:0006351">
    <property type="term" value="P:DNA-templated transcription"/>
    <property type="evidence" value="ECO:0007669"/>
    <property type="project" value="TreeGrafter"/>
</dbReference>
<dbReference type="PANTHER" id="PTHR30537">
    <property type="entry name" value="HTH-TYPE TRANSCRIPTIONAL REGULATOR"/>
    <property type="match status" value="1"/>
</dbReference>
<dbReference type="InterPro" id="IPR036390">
    <property type="entry name" value="WH_DNA-bd_sf"/>
</dbReference>
<sequence length="295" mass="32448">MARKTPSLNALRAFEAAGRHGRMTLAADELNVTHSAISRQVQHLEDVLGVPLFEGPKNALRLTDAGTRLLSGLVPAFDQIDLAVRIVADTEEGALDVSCPGTFTMRWLIPRLYRFQALHPDIDVRLTSSSKPVDFSRDGFDVAIRVGSAPWPKGADVISLFSEQIGPVLASSLAPVTSPDFTGIPLLHSQTRLHAWPDWSARSGTSIGNASGKEYEHFYFMLEAAMGGLGVCIAPWPFVSDDIRAGRLIAPHRFIESGQDYVALRRARQHRKSSLFCEWLRKEADEFSIASKDVL</sequence>
<evidence type="ECO:0000313" key="6">
    <source>
        <dbReference type="EMBL" id="MBA8878342.1"/>
    </source>
</evidence>
<dbReference type="Proteomes" id="UP000549052">
    <property type="component" value="Unassembled WGS sequence"/>
</dbReference>
<evidence type="ECO:0000259" key="5">
    <source>
        <dbReference type="PROSITE" id="PS50931"/>
    </source>
</evidence>
<proteinExistence type="inferred from homology"/>
<evidence type="ECO:0000256" key="3">
    <source>
        <dbReference type="ARBA" id="ARBA00023125"/>
    </source>
</evidence>
<evidence type="ECO:0000313" key="7">
    <source>
        <dbReference type="Proteomes" id="UP000549052"/>
    </source>
</evidence>
<dbReference type="InterPro" id="IPR005119">
    <property type="entry name" value="LysR_subst-bd"/>
</dbReference>
<dbReference type="SUPFAM" id="SSF46785">
    <property type="entry name" value="Winged helix' DNA-binding domain"/>
    <property type="match status" value="1"/>
</dbReference>